<dbReference type="GO" id="GO:0006412">
    <property type="term" value="P:translation"/>
    <property type="evidence" value="ECO:0007669"/>
    <property type="project" value="InterPro"/>
</dbReference>
<dbReference type="GO" id="GO:0005840">
    <property type="term" value="C:ribosome"/>
    <property type="evidence" value="ECO:0007669"/>
    <property type="project" value="UniProtKB-KW"/>
</dbReference>
<proteinExistence type="inferred from homology"/>
<dbReference type="Gene3D" id="4.10.410.60">
    <property type="match status" value="1"/>
</dbReference>
<sequence length="155" mass="17586">MQRWISKLGHSLVSSSHRRHSPFSSTQLNAGPLSSVGSASSSVVPCLPISRSGFQPHSSPFFLVQVLQSRHFAAKERSRAPDTPVTSKLKKYKLKAYSSFKFRFRTMNDGQIRRWRAGKRHNAHLKSKKSKRRLRKPEVVHAAYAKVMKKLNFAG</sequence>
<evidence type="ECO:0000256" key="2">
    <source>
        <dbReference type="ARBA" id="ARBA00022980"/>
    </source>
</evidence>
<dbReference type="InterPro" id="IPR001706">
    <property type="entry name" value="Ribosomal_bL35"/>
</dbReference>
<dbReference type="SUPFAM" id="SSF143034">
    <property type="entry name" value="L35p-like"/>
    <property type="match status" value="1"/>
</dbReference>
<keyword evidence="2 4" id="KW-0689">Ribosomal protein</keyword>
<protein>
    <recommendedName>
        <fullName evidence="4">50S ribosomal protein L35</fullName>
    </recommendedName>
</protein>
<dbReference type="GO" id="GO:0003735">
    <property type="term" value="F:structural constituent of ribosome"/>
    <property type="evidence" value="ECO:0007669"/>
    <property type="project" value="InterPro"/>
</dbReference>
<dbReference type="Proteomes" id="UP000236161">
    <property type="component" value="Unassembled WGS sequence"/>
</dbReference>
<dbReference type="Pfam" id="PF01632">
    <property type="entry name" value="Ribosomal_L35p"/>
    <property type="match status" value="1"/>
</dbReference>
<dbReference type="PANTHER" id="PTHR36400:SF1">
    <property type="entry name" value="RIBOSOMAL PROTEIN L35"/>
    <property type="match status" value="1"/>
</dbReference>
<evidence type="ECO:0000256" key="4">
    <source>
        <dbReference type="RuleBase" id="RU000568"/>
    </source>
</evidence>
<evidence type="ECO:0000256" key="1">
    <source>
        <dbReference type="ARBA" id="ARBA00006598"/>
    </source>
</evidence>
<gene>
    <name evidence="5" type="ORF">AXF42_Ash018630</name>
</gene>
<dbReference type="GO" id="GO:1990904">
    <property type="term" value="C:ribonucleoprotein complex"/>
    <property type="evidence" value="ECO:0007669"/>
    <property type="project" value="UniProtKB-KW"/>
</dbReference>
<comment type="similarity">
    <text evidence="1 4">Belongs to the bacterial ribosomal protein bL35 family.</text>
</comment>
<evidence type="ECO:0000313" key="6">
    <source>
        <dbReference type="Proteomes" id="UP000236161"/>
    </source>
</evidence>
<dbReference type="PANTHER" id="PTHR36400">
    <property type="entry name" value="RIBOSOMAL PROTEIN L35"/>
    <property type="match status" value="1"/>
</dbReference>
<dbReference type="PRINTS" id="PR00064">
    <property type="entry name" value="RIBOSOMALL35"/>
</dbReference>
<keyword evidence="6" id="KW-1185">Reference proteome</keyword>
<dbReference type="InterPro" id="IPR037229">
    <property type="entry name" value="Ribosomal_bL35_sf"/>
</dbReference>
<dbReference type="AlphaFoldDB" id="A0A2I0B1I1"/>
<dbReference type="OrthoDB" id="512750at2759"/>
<name>A0A2I0B1I1_9ASPA</name>
<organism evidence="5 6">
    <name type="scientific">Apostasia shenzhenica</name>
    <dbReference type="NCBI Taxonomy" id="1088818"/>
    <lineage>
        <taxon>Eukaryota</taxon>
        <taxon>Viridiplantae</taxon>
        <taxon>Streptophyta</taxon>
        <taxon>Embryophyta</taxon>
        <taxon>Tracheophyta</taxon>
        <taxon>Spermatophyta</taxon>
        <taxon>Magnoliopsida</taxon>
        <taxon>Liliopsida</taxon>
        <taxon>Asparagales</taxon>
        <taxon>Orchidaceae</taxon>
        <taxon>Apostasioideae</taxon>
        <taxon>Apostasia</taxon>
    </lineage>
</organism>
<dbReference type="STRING" id="1088818.A0A2I0B1I1"/>
<evidence type="ECO:0000256" key="3">
    <source>
        <dbReference type="ARBA" id="ARBA00023274"/>
    </source>
</evidence>
<evidence type="ECO:0000313" key="5">
    <source>
        <dbReference type="EMBL" id="PKA61649.1"/>
    </source>
</evidence>
<keyword evidence="3 4" id="KW-0687">Ribonucleoprotein</keyword>
<reference evidence="5 6" key="1">
    <citation type="journal article" date="2017" name="Nature">
        <title>The Apostasia genome and the evolution of orchids.</title>
        <authorList>
            <person name="Zhang G.Q."/>
            <person name="Liu K.W."/>
            <person name="Li Z."/>
            <person name="Lohaus R."/>
            <person name="Hsiao Y.Y."/>
            <person name="Niu S.C."/>
            <person name="Wang J.Y."/>
            <person name="Lin Y.C."/>
            <person name="Xu Q."/>
            <person name="Chen L.J."/>
            <person name="Yoshida K."/>
            <person name="Fujiwara S."/>
            <person name="Wang Z.W."/>
            <person name="Zhang Y.Q."/>
            <person name="Mitsuda N."/>
            <person name="Wang M."/>
            <person name="Liu G.H."/>
            <person name="Pecoraro L."/>
            <person name="Huang H.X."/>
            <person name="Xiao X.J."/>
            <person name="Lin M."/>
            <person name="Wu X.Y."/>
            <person name="Wu W.L."/>
            <person name="Chen Y.Y."/>
            <person name="Chang S.B."/>
            <person name="Sakamoto S."/>
            <person name="Ohme-Takagi M."/>
            <person name="Yagi M."/>
            <person name="Zeng S.J."/>
            <person name="Shen C.Y."/>
            <person name="Yeh C.M."/>
            <person name="Luo Y.B."/>
            <person name="Tsai W.C."/>
            <person name="Van de Peer Y."/>
            <person name="Liu Z.J."/>
        </authorList>
    </citation>
    <scope>NUCLEOTIDE SEQUENCE [LARGE SCALE GENOMIC DNA]</scope>
    <source>
        <strain evidence="6">cv. Shenzhen</strain>
        <tissue evidence="5">Stem</tissue>
    </source>
</reference>
<accession>A0A2I0B1I1</accession>
<dbReference type="EMBL" id="KZ451927">
    <property type="protein sequence ID" value="PKA61649.1"/>
    <property type="molecule type" value="Genomic_DNA"/>
</dbReference>
<dbReference type="InterPro" id="IPR021137">
    <property type="entry name" value="Ribosomal_bL35-like"/>
</dbReference>